<evidence type="ECO:0000313" key="2">
    <source>
        <dbReference type="Proteomes" id="UP000735302"/>
    </source>
</evidence>
<dbReference type="Proteomes" id="UP000735302">
    <property type="component" value="Unassembled WGS sequence"/>
</dbReference>
<comment type="caution">
    <text evidence="1">The sequence shown here is derived from an EMBL/GenBank/DDBJ whole genome shotgun (WGS) entry which is preliminary data.</text>
</comment>
<dbReference type="AlphaFoldDB" id="A0AAV3YFA1"/>
<accession>A0AAV3YFA1</accession>
<name>A0AAV3YFA1_9GAST</name>
<reference evidence="1 2" key="1">
    <citation type="journal article" date="2021" name="Elife">
        <title>Chloroplast acquisition without the gene transfer in kleptoplastic sea slugs, Plakobranchus ocellatus.</title>
        <authorList>
            <person name="Maeda T."/>
            <person name="Takahashi S."/>
            <person name="Yoshida T."/>
            <person name="Shimamura S."/>
            <person name="Takaki Y."/>
            <person name="Nagai Y."/>
            <person name="Toyoda A."/>
            <person name="Suzuki Y."/>
            <person name="Arimoto A."/>
            <person name="Ishii H."/>
            <person name="Satoh N."/>
            <person name="Nishiyama T."/>
            <person name="Hasebe M."/>
            <person name="Maruyama T."/>
            <person name="Minagawa J."/>
            <person name="Obokata J."/>
            <person name="Shigenobu S."/>
        </authorList>
    </citation>
    <scope>NUCLEOTIDE SEQUENCE [LARGE SCALE GENOMIC DNA]</scope>
</reference>
<protein>
    <submittedName>
        <fullName evidence="1">Uncharacterized protein</fullName>
    </submittedName>
</protein>
<organism evidence="1 2">
    <name type="scientific">Plakobranchus ocellatus</name>
    <dbReference type="NCBI Taxonomy" id="259542"/>
    <lineage>
        <taxon>Eukaryota</taxon>
        <taxon>Metazoa</taxon>
        <taxon>Spiralia</taxon>
        <taxon>Lophotrochozoa</taxon>
        <taxon>Mollusca</taxon>
        <taxon>Gastropoda</taxon>
        <taxon>Heterobranchia</taxon>
        <taxon>Euthyneura</taxon>
        <taxon>Panpulmonata</taxon>
        <taxon>Sacoglossa</taxon>
        <taxon>Placobranchoidea</taxon>
        <taxon>Plakobranchidae</taxon>
        <taxon>Plakobranchus</taxon>
    </lineage>
</organism>
<proteinExistence type="predicted"/>
<keyword evidence="2" id="KW-1185">Reference proteome</keyword>
<evidence type="ECO:0000313" key="1">
    <source>
        <dbReference type="EMBL" id="GFN85985.1"/>
    </source>
</evidence>
<dbReference type="EMBL" id="BLXT01001485">
    <property type="protein sequence ID" value="GFN85985.1"/>
    <property type="molecule type" value="Genomic_DNA"/>
</dbReference>
<gene>
    <name evidence="1" type="ORF">PoB_001249100</name>
</gene>
<sequence>MTPFHPDPDSLAVVVIIDRASSAVVRNNSGLKESGVSLGHSLWPTGRRPMLCCVILLLEPSHSGRTGYLRRRRIQSLDTNSNAKIVRAAKHRNYNYGRPVRATMSWFGSAVDDDGALILI</sequence>